<proteinExistence type="predicted"/>
<keyword evidence="2" id="KW-0255">Endonuclease</keyword>
<dbReference type="Gene3D" id="3.90.1570.10">
    <property type="entry name" value="tt1808, chain A"/>
    <property type="match status" value="1"/>
</dbReference>
<dbReference type="RefSeq" id="WP_322446269.1">
    <property type="nucleotide sequence ID" value="NZ_JAXOFX010000004.1"/>
</dbReference>
<dbReference type="PANTHER" id="PTHR34107:SF4">
    <property type="entry name" value="SLL1222 PROTEIN"/>
    <property type="match status" value="1"/>
</dbReference>
<dbReference type="GO" id="GO:0004519">
    <property type="term" value="F:endonuclease activity"/>
    <property type="evidence" value="ECO:0007669"/>
    <property type="project" value="UniProtKB-KW"/>
</dbReference>
<evidence type="ECO:0000313" key="2">
    <source>
        <dbReference type="EMBL" id="MDZ5471981.1"/>
    </source>
</evidence>
<dbReference type="Proteomes" id="UP001290455">
    <property type="component" value="Unassembled WGS sequence"/>
</dbReference>
<organism evidence="2 3">
    <name type="scientific">Robertmurraya mangrovi</name>
    <dbReference type="NCBI Taxonomy" id="3098077"/>
    <lineage>
        <taxon>Bacteria</taxon>
        <taxon>Bacillati</taxon>
        <taxon>Bacillota</taxon>
        <taxon>Bacilli</taxon>
        <taxon>Bacillales</taxon>
        <taxon>Bacillaceae</taxon>
        <taxon>Robertmurraya</taxon>
    </lineage>
</organism>
<accession>A0ABU5IXX9</accession>
<keyword evidence="2" id="KW-0540">Nuclease</keyword>
<dbReference type="InterPro" id="IPR011335">
    <property type="entry name" value="Restrct_endonuc-II-like"/>
</dbReference>
<evidence type="ECO:0000259" key="1">
    <source>
        <dbReference type="Pfam" id="PF05685"/>
    </source>
</evidence>
<dbReference type="PANTHER" id="PTHR34107">
    <property type="entry name" value="SLL0198 PROTEIN-RELATED"/>
    <property type="match status" value="1"/>
</dbReference>
<comment type="caution">
    <text evidence="2">The sequence shown here is derived from an EMBL/GenBank/DDBJ whole genome shotgun (WGS) entry which is preliminary data.</text>
</comment>
<sequence length="188" mass="21898">MSSKKPNVKEKQGSYEFKEERFELIEGVRYDMQAAPTIRHQQLVMYLCKKFEDTCAPDGLVLTSPIDVMFDKENECQPDIIYITNENLHIVTEKKIMGAPDIIIEILSPSTSNNDKIRKKAVYERFGVKEYWIADPTHLYVDQFVLTDNKYLLAHTYGNKDTIQSELFSCIKIDLETIFSRLLVFNKE</sequence>
<dbReference type="CDD" id="cd06260">
    <property type="entry name" value="DUF820-like"/>
    <property type="match status" value="1"/>
</dbReference>
<gene>
    <name evidence="2" type="ORF">SM124_09495</name>
</gene>
<dbReference type="EMBL" id="JAXOFX010000004">
    <property type="protein sequence ID" value="MDZ5471981.1"/>
    <property type="molecule type" value="Genomic_DNA"/>
</dbReference>
<evidence type="ECO:0000313" key="3">
    <source>
        <dbReference type="Proteomes" id="UP001290455"/>
    </source>
</evidence>
<dbReference type="InterPro" id="IPR012296">
    <property type="entry name" value="Nuclease_put_TT1808"/>
</dbReference>
<keyword evidence="3" id="KW-1185">Reference proteome</keyword>
<dbReference type="SUPFAM" id="SSF52980">
    <property type="entry name" value="Restriction endonuclease-like"/>
    <property type="match status" value="1"/>
</dbReference>
<dbReference type="InterPro" id="IPR008538">
    <property type="entry name" value="Uma2"/>
</dbReference>
<keyword evidence="2" id="KW-0378">Hydrolase</keyword>
<dbReference type="Pfam" id="PF05685">
    <property type="entry name" value="Uma2"/>
    <property type="match status" value="1"/>
</dbReference>
<reference evidence="2 3" key="1">
    <citation type="submission" date="2023-11" db="EMBL/GenBank/DDBJ databases">
        <title>Bacillus jintuensis, isolated from a mudflat on the Beibu Gulf coast.</title>
        <authorList>
            <person name="Li M."/>
        </authorList>
    </citation>
    <scope>NUCLEOTIDE SEQUENCE [LARGE SCALE GENOMIC DNA]</scope>
    <source>
        <strain evidence="2 3">31A1R</strain>
    </source>
</reference>
<feature type="domain" description="Putative restriction endonuclease" evidence="1">
    <location>
        <begin position="18"/>
        <end position="168"/>
    </location>
</feature>
<protein>
    <submittedName>
        <fullName evidence="2">Uma2 family endonuclease</fullName>
    </submittedName>
</protein>
<name>A0ABU5IXX9_9BACI</name>